<name>L8HEY2_ACACF</name>
<dbReference type="RefSeq" id="XP_004353325.1">
    <property type="nucleotide sequence ID" value="XM_004353273.1"/>
</dbReference>
<accession>L8HEY2</accession>
<dbReference type="VEuPathDB" id="AmoebaDB:ACA1_023100"/>
<organism evidence="1 2">
    <name type="scientific">Acanthamoeba castellanii (strain ATCC 30010 / Neff)</name>
    <dbReference type="NCBI Taxonomy" id="1257118"/>
    <lineage>
        <taxon>Eukaryota</taxon>
        <taxon>Amoebozoa</taxon>
        <taxon>Discosea</taxon>
        <taxon>Longamoebia</taxon>
        <taxon>Centramoebida</taxon>
        <taxon>Acanthamoebidae</taxon>
        <taxon>Acanthamoeba</taxon>
    </lineage>
</organism>
<reference evidence="1 2" key="1">
    <citation type="journal article" date="2013" name="Genome Biol.">
        <title>Genome of Acanthamoeba castellanii highlights extensive lateral gene transfer and early evolution of tyrosine kinase signaling.</title>
        <authorList>
            <person name="Clarke M."/>
            <person name="Lohan A.J."/>
            <person name="Liu B."/>
            <person name="Lagkouvardos I."/>
            <person name="Roy S."/>
            <person name="Zafar N."/>
            <person name="Bertelli C."/>
            <person name="Schilde C."/>
            <person name="Kianianmomeni A."/>
            <person name="Burglin T.R."/>
            <person name="Frech C."/>
            <person name="Turcotte B."/>
            <person name="Kopec K.O."/>
            <person name="Synnott J.M."/>
            <person name="Choo C."/>
            <person name="Paponov I."/>
            <person name="Finkler A."/>
            <person name="Soon Heng Tan C."/>
            <person name="Hutchins A.P."/>
            <person name="Weinmeier T."/>
            <person name="Rattei T."/>
            <person name="Chu J.S."/>
            <person name="Gimenez G."/>
            <person name="Irimia M."/>
            <person name="Rigden D.J."/>
            <person name="Fitzpatrick D.A."/>
            <person name="Lorenzo-Morales J."/>
            <person name="Bateman A."/>
            <person name="Chiu C.H."/>
            <person name="Tang P."/>
            <person name="Hegemann P."/>
            <person name="Fromm H."/>
            <person name="Raoult D."/>
            <person name="Greub G."/>
            <person name="Miranda-Saavedra D."/>
            <person name="Chen N."/>
            <person name="Nash P."/>
            <person name="Ginger M.L."/>
            <person name="Horn M."/>
            <person name="Schaap P."/>
            <person name="Caler L."/>
            <person name="Loftus B."/>
        </authorList>
    </citation>
    <scope>NUCLEOTIDE SEQUENCE [LARGE SCALE GENOMIC DNA]</scope>
    <source>
        <strain evidence="1 2">Neff</strain>
    </source>
</reference>
<dbReference type="GeneID" id="14924791"/>
<evidence type="ECO:0000313" key="1">
    <source>
        <dbReference type="EMBL" id="ELR23797.1"/>
    </source>
</evidence>
<gene>
    <name evidence="1" type="ORF">ACA1_023100</name>
</gene>
<proteinExistence type="predicted"/>
<protein>
    <submittedName>
        <fullName evidence="1">Uncharacterized protein</fullName>
    </submittedName>
</protein>
<dbReference type="EMBL" id="KB007850">
    <property type="protein sequence ID" value="ELR23797.1"/>
    <property type="molecule type" value="Genomic_DNA"/>
</dbReference>
<dbReference type="Proteomes" id="UP000011083">
    <property type="component" value="Unassembled WGS sequence"/>
</dbReference>
<dbReference type="AlphaFoldDB" id="L8HEY2"/>
<dbReference type="KEGG" id="acan:ACA1_023100"/>
<keyword evidence="2" id="KW-1185">Reference proteome</keyword>
<evidence type="ECO:0000313" key="2">
    <source>
        <dbReference type="Proteomes" id="UP000011083"/>
    </source>
</evidence>
<sequence>MLDPREPGEPIPTNITLISEESALENFDRLYLQQFYTSNTPPAYCRTSEEEEKKWGDACHFDLSCSTRNGGYTIHTLAVPGLARPKVVLGHLLVAKAVGVPDIPQFFGYGHGQSSHLCECFWRLIGGTGNKIHSRCVNPWHIKFELSTLNQLRSTCTKLSKKYDACGCGAAPACLHFRHELYDEQMRVVEELFTRQPKLKVRLPSYEEFEAEKNAWWPVLGDE</sequence>